<sequence>MTVLEMCDVHKTYAEVRALDGLDLVVERGEIVAVLGPNGAGKTTAFELLLGLSRPTSGHVEVLGQAPGGAVRARVGAMLQSAGLPAQTTVRDLVRLLGRAYPRSLPVDEVLERTSLTGRAGARVTSLSGGERQRLLLALALVGAPDVLLLDEPTAAMDVASRRAFWRQTRASVAEGATLLFATHDLAEASAVADRVVALHEGRTVADATPEELTDHGRSDLEDVFLALTDEWSSAVDGKAVR</sequence>
<proteinExistence type="predicted"/>
<dbReference type="EMBL" id="JBHUEE010000011">
    <property type="protein sequence ID" value="MFD1719585.1"/>
    <property type="molecule type" value="Genomic_DNA"/>
</dbReference>
<dbReference type="PROSITE" id="PS50893">
    <property type="entry name" value="ABC_TRANSPORTER_2"/>
    <property type="match status" value="1"/>
</dbReference>
<dbReference type="InterPro" id="IPR003593">
    <property type="entry name" value="AAA+_ATPase"/>
</dbReference>
<keyword evidence="8" id="KW-1185">Reference proteome</keyword>
<protein>
    <submittedName>
        <fullName evidence="7">ABC transporter ATP-binding protein</fullName>
    </submittedName>
</protein>
<comment type="caution">
    <text evidence="7">The sequence shown here is derived from an EMBL/GenBank/DDBJ whole genome shotgun (WGS) entry which is preliminary data.</text>
</comment>
<dbReference type="Proteomes" id="UP001597277">
    <property type="component" value="Unassembled WGS sequence"/>
</dbReference>
<dbReference type="RefSeq" id="WP_388010180.1">
    <property type="nucleotide sequence ID" value="NZ_JBHUEE010000011.1"/>
</dbReference>
<keyword evidence="2" id="KW-0813">Transport</keyword>
<organism evidence="7 8">
    <name type="scientific">Georgenia deserti</name>
    <dbReference type="NCBI Taxonomy" id="2093781"/>
    <lineage>
        <taxon>Bacteria</taxon>
        <taxon>Bacillati</taxon>
        <taxon>Actinomycetota</taxon>
        <taxon>Actinomycetes</taxon>
        <taxon>Micrococcales</taxon>
        <taxon>Bogoriellaceae</taxon>
        <taxon>Georgenia</taxon>
    </lineage>
</organism>
<name>A0ABW4L8H6_9MICO</name>
<evidence type="ECO:0000256" key="5">
    <source>
        <dbReference type="ARBA" id="ARBA00023251"/>
    </source>
</evidence>
<dbReference type="Gene3D" id="3.40.50.300">
    <property type="entry name" value="P-loop containing nucleotide triphosphate hydrolases"/>
    <property type="match status" value="1"/>
</dbReference>
<dbReference type="PROSITE" id="PS00211">
    <property type="entry name" value="ABC_TRANSPORTER_1"/>
    <property type="match status" value="1"/>
</dbReference>
<dbReference type="GO" id="GO:0005524">
    <property type="term" value="F:ATP binding"/>
    <property type="evidence" value="ECO:0007669"/>
    <property type="project" value="UniProtKB-KW"/>
</dbReference>
<keyword evidence="4 7" id="KW-0067">ATP-binding</keyword>
<evidence type="ECO:0000259" key="6">
    <source>
        <dbReference type="PROSITE" id="PS50893"/>
    </source>
</evidence>
<evidence type="ECO:0000256" key="4">
    <source>
        <dbReference type="ARBA" id="ARBA00022840"/>
    </source>
</evidence>
<feature type="domain" description="ABC transporter" evidence="6">
    <location>
        <begin position="4"/>
        <end position="226"/>
    </location>
</feature>
<dbReference type="InterPro" id="IPR017871">
    <property type="entry name" value="ABC_transporter-like_CS"/>
</dbReference>
<dbReference type="InterPro" id="IPR027417">
    <property type="entry name" value="P-loop_NTPase"/>
</dbReference>
<keyword evidence="3" id="KW-0547">Nucleotide-binding</keyword>
<dbReference type="PANTHER" id="PTHR42711">
    <property type="entry name" value="ABC TRANSPORTER ATP-BINDING PROTEIN"/>
    <property type="match status" value="1"/>
</dbReference>
<dbReference type="PANTHER" id="PTHR42711:SF17">
    <property type="entry name" value="ABC TRANSPORTER ATP-BINDING PROTEIN"/>
    <property type="match status" value="1"/>
</dbReference>
<dbReference type="InterPro" id="IPR003439">
    <property type="entry name" value="ABC_transporter-like_ATP-bd"/>
</dbReference>
<evidence type="ECO:0000313" key="7">
    <source>
        <dbReference type="EMBL" id="MFD1719585.1"/>
    </source>
</evidence>
<evidence type="ECO:0000256" key="3">
    <source>
        <dbReference type="ARBA" id="ARBA00022741"/>
    </source>
</evidence>
<comment type="subcellular location">
    <subcellularLocation>
        <location evidence="1">Cell membrane</location>
        <topology evidence="1">Peripheral membrane protein</topology>
    </subcellularLocation>
</comment>
<dbReference type="SMART" id="SM00382">
    <property type="entry name" value="AAA"/>
    <property type="match status" value="1"/>
</dbReference>
<dbReference type="InterPro" id="IPR050763">
    <property type="entry name" value="ABC_transporter_ATP-binding"/>
</dbReference>
<keyword evidence="5" id="KW-0046">Antibiotic resistance</keyword>
<dbReference type="Pfam" id="PF00005">
    <property type="entry name" value="ABC_tran"/>
    <property type="match status" value="1"/>
</dbReference>
<evidence type="ECO:0000313" key="8">
    <source>
        <dbReference type="Proteomes" id="UP001597277"/>
    </source>
</evidence>
<dbReference type="SUPFAM" id="SSF52540">
    <property type="entry name" value="P-loop containing nucleoside triphosphate hydrolases"/>
    <property type="match status" value="1"/>
</dbReference>
<dbReference type="CDD" id="cd03230">
    <property type="entry name" value="ABC_DR_subfamily_A"/>
    <property type="match status" value="1"/>
</dbReference>
<evidence type="ECO:0000256" key="1">
    <source>
        <dbReference type="ARBA" id="ARBA00004202"/>
    </source>
</evidence>
<accession>A0ABW4L8H6</accession>
<reference evidence="8" key="1">
    <citation type="journal article" date="2019" name="Int. J. Syst. Evol. Microbiol.">
        <title>The Global Catalogue of Microorganisms (GCM) 10K type strain sequencing project: providing services to taxonomists for standard genome sequencing and annotation.</title>
        <authorList>
            <consortium name="The Broad Institute Genomics Platform"/>
            <consortium name="The Broad Institute Genome Sequencing Center for Infectious Disease"/>
            <person name="Wu L."/>
            <person name="Ma J."/>
        </authorList>
    </citation>
    <scope>NUCLEOTIDE SEQUENCE [LARGE SCALE GENOMIC DNA]</scope>
    <source>
        <strain evidence="8">JCM 17130</strain>
    </source>
</reference>
<gene>
    <name evidence="7" type="ORF">ACFSE6_17205</name>
</gene>
<evidence type="ECO:0000256" key="2">
    <source>
        <dbReference type="ARBA" id="ARBA00022448"/>
    </source>
</evidence>